<dbReference type="AlphaFoldDB" id="A0A6B0RDW5"/>
<feature type="region of interest" description="Disordered" evidence="1">
    <location>
        <begin position="77"/>
        <end position="99"/>
    </location>
</feature>
<sequence>MQGMKEADASWTKTDASWRRVEISSPWAPFHGLSHCLISFEGEPVTVNVHFSFVERKHASGPADEFQDQKVDMCLSPYRERRQPGKPSTDSQGEEERHIAGTPKNTKTKLVALDLVEVKGEKECMLLVQYEFGDSFVILAKRERVKTKAPFVTKVQSCLRTCTVLSPPYSL</sequence>
<organism evidence="2 3">
    <name type="scientific">Bos mutus</name>
    <name type="common">wild yak</name>
    <dbReference type="NCBI Taxonomy" id="72004"/>
    <lineage>
        <taxon>Eukaryota</taxon>
        <taxon>Metazoa</taxon>
        <taxon>Chordata</taxon>
        <taxon>Craniata</taxon>
        <taxon>Vertebrata</taxon>
        <taxon>Euteleostomi</taxon>
        <taxon>Mammalia</taxon>
        <taxon>Eutheria</taxon>
        <taxon>Laurasiatheria</taxon>
        <taxon>Artiodactyla</taxon>
        <taxon>Ruminantia</taxon>
        <taxon>Pecora</taxon>
        <taxon>Bovidae</taxon>
        <taxon>Bovinae</taxon>
        <taxon>Bos</taxon>
    </lineage>
</organism>
<evidence type="ECO:0000256" key="1">
    <source>
        <dbReference type="SAM" id="MobiDB-lite"/>
    </source>
</evidence>
<accession>A0A6B0RDW5</accession>
<dbReference type="EMBL" id="VBQZ03000045">
    <property type="protein sequence ID" value="MXQ88369.1"/>
    <property type="molecule type" value="Genomic_DNA"/>
</dbReference>
<dbReference type="Proteomes" id="UP000322234">
    <property type="component" value="Unassembled WGS sequence"/>
</dbReference>
<protein>
    <submittedName>
        <fullName evidence="2">Uncharacterized protein</fullName>
    </submittedName>
</protein>
<evidence type="ECO:0000313" key="2">
    <source>
        <dbReference type="EMBL" id="MXQ88369.1"/>
    </source>
</evidence>
<evidence type="ECO:0000313" key="3">
    <source>
        <dbReference type="Proteomes" id="UP000322234"/>
    </source>
</evidence>
<gene>
    <name evidence="2" type="ORF">E5288_WYG021292</name>
</gene>
<name>A0A6B0RDW5_9CETA</name>
<keyword evidence="3" id="KW-1185">Reference proteome</keyword>
<comment type="caution">
    <text evidence="2">The sequence shown here is derived from an EMBL/GenBank/DDBJ whole genome shotgun (WGS) entry which is preliminary data.</text>
</comment>
<reference evidence="2" key="1">
    <citation type="submission" date="2019-10" db="EMBL/GenBank/DDBJ databases">
        <title>The sequence and de novo assembly of the wild yak genome.</title>
        <authorList>
            <person name="Liu Y."/>
        </authorList>
    </citation>
    <scope>NUCLEOTIDE SEQUENCE [LARGE SCALE GENOMIC DNA]</scope>
    <source>
        <strain evidence="2">WY2019</strain>
    </source>
</reference>
<proteinExistence type="predicted"/>